<dbReference type="NCBIfam" id="TIGR00255">
    <property type="entry name" value="YicC/YloC family endoribonuclease"/>
    <property type="match status" value="1"/>
</dbReference>
<dbReference type="PANTHER" id="PTHR30636:SF3">
    <property type="entry name" value="UPF0701 PROTEIN YICC"/>
    <property type="match status" value="1"/>
</dbReference>
<accession>A0A7I8D4X9</accession>
<sequence>MIKSMTGYGRGESIQQEYRITAEIKAVNHRYAEINIRMPRDLSLFEESVKKLISEQIRRGRVETYITFERLSGGVPEVSVNLPLAREIKSAADRLAAELSIESDLSISQLLQFDGVVEMKEREANEQLAQQVLVAAVAEAVRNLTAMRQREGEQLSADFLQRLDKLAELVKRLTERSPLVVADYRDRLEKRLQEWISGQVGLDESRLATEVTLFAERVSIEEELVRLKSHIGQFQMALQSDEPVGRKLDFLVQEMNREINTVGSKANDLQISQYVVEAKSILEQIREQVQNVE</sequence>
<evidence type="ECO:0000259" key="6">
    <source>
        <dbReference type="Pfam" id="PF03755"/>
    </source>
</evidence>
<dbReference type="GO" id="GO:0016787">
    <property type="term" value="F:hydrolase activity"/>
    <property type="evidence" value="ECO:0007669"/>
    <property type="project" value="UniProtKB-KW"/>
</dbReference>
<evidence type="ECO:0000313" key="9">
    <source>
        <dbReference type="Proteomes" id="UP000593802"/>
    </source>
</evidence>
<proteinExistence type="inferred from homology"/>
<evidence type="ECO:0000256" key="2">
    <source>
        <dbReference type="ARBA" id="ARBA00022722"/>
    </source>
</evidence>
<evidence type="ECO:0000256" key="3">
    <source>
        <dbReference type="ARBA" id="ARBA00022759"/>
    </source>
</evidence>
<feature type="domain" description="Endoribonuclease YicC-like C-terminal" evidence="7">
    <location>
        <begin position="175"/>
        <end position="293"/>
    </location>
</feature>
<keyword evidence="2" id="KW-0540">Nuclease</keyword>
<dbReference type="EMBL" id="AP023366">
    <property type="protein sequence ID" value="BCJ85117.1"/>
    <property type="molecule type" value="Genomic_DNA"/>
</dbReference>
<dbReference type="RefSeq" id="WP_200759279.1">
    <property type="nucleotide sequence ID" value="NZ_AP023366.1"/>
</dbReference>
<dbReference type="Proteomes" id="UP000593802">
    <property type="component" value="Chromosome"/>
</dbReference>
<evidence type="ECO:0000313" key="8">
    <source>
        <dbReference type="EMBL" id="BCJ85117.1"/>
    </source>
</evidence>
<keyword evidence="3" id="KW-0255">Endonuclease</keyword>
<reference evidence="8 9" key="1">
    <citation type="submission" date="2020-08" db="EMBL/GenBank/DDBJ databases">
        <title>Complete Genome Sequence of Effusibacillus dendaii Strain skT53, Isolated from Farmland soil.</title>
        <authorList>
            <person name="Konishi T."/>
            <person name="Kawasaki H."/>
        </authorList>
    </citation>
    <scope>NUCLEOTIDE SEQUENCE [LARGE SCALE GENOMIC DNA]</scope>
    <source>
        <strain evidence="9">skT53</strain>
    </source>
</reference>
<evidence type="ECO:0008006" key="10">
    <source>
        <dbReference type="Google" id="ProtNLM"/>
    </source>
</evidence>
<organism evidence="8 9">
    <name type="scientific">Effusibacillus dendaii</name>
    <dbReference type="NCBI Taxonomy" id="2743772"/>
    <lineage>
        <taxon>Bacteria</taxon>
        <taxon>Bacillati</taxon>
        <taxon>Bacillota</taxon>
        <taxon>Bacilli</taxon>
        <taxon>Bacillales</taxon>
        <taxon>Alicyclobacillaceae</taxon>
        <taxon>Effusibacillus</taxon>
    </lineage>
</organism>
<comment type="similarity">
    <text evidence="5">Belongs to the YicC/YloC family.</text>
</comment>
<dbReference type="Pfam" id="PF08340">
    <property type="entry name" value="YicC-like_C"/>
    <property type="match status" value="1"/>
</dbReference>
<dbReference type="PANTHER" id="PTHR30636">
    <property type="entry name" value="UPF0701 PROTEIN YICC"/>
    <property type="match status" value="1"/>
</dbReference>
<protein>
    <recommendedName>
        <fullName evidence="10">YicC family protein</fullName>
    </recommendedName>
</protein>
<dbReference type="InterPro" id="IPR013527">
    <property type="entry name" value="YicC-like_N"/>
</dbReference>
<name>A0A7I8D4X9_9BACL</name>
<evidence type="ECO:0000256" key="4">
    <source>
        <dbReference type="ARBA" id="ARBA00022801"/>
    </source>
</evidence>
<dbReference type="Pfam" id="PF03755">
    <property type="entry name" value="YicC-like_N"/>
    <property type="match status" value="1"/>
</dbReference>
<keyword evidence="9" id="KW-1185">Reference proteome</keyword>
<comment type="cofactor">
    <cofactor evidence="1">
        <name>a divalent metal cation</name>
        <dbReference type="ChEBI" id="CHEBI:60240"/>
    </cofactor>
</comment>
<evidence type="ECO:0000256" key="5">
    <source>
        <dbReference type="ARBA" id="ARBA00035648"/>
    </source>
</evidence>
<gene>
    <name evidence="8" type="ORF">skT53_01020</name>
</gene>
<evidence type="ECO:0000256" key="1">
    <source>
        <dbReference type="ARBA" id="ARBA00001968"/>
    </source>
</evidence>
<dbReference type="AlphaFoldDB" id="A0A7I8D4X9"/>
<keyword evidence="4" id="KW-0378">Hydrolase</keyword>
<dbReference type="InterPro" id="IPR013551">
    <property type="entry name" value="YicC-like_C"/>
</dbReference>
<dbReference type="InterPro" id="IPR005229">
    <property type="entry name" value="YicC/YloC-like"/>
</dbReference>
<dbReference type="GO" id="GO:0004521">
    <property type="term" value="F:RNA endonuclease activity"/>
    <property type="evidence" value="ECO:0007669"/>
    <property type="project" value="InterPro"/>
</dbReference>
<evidence type="ECO:0000259" key="7">
    <source>
        <dbReference type="Pfam" id="PF08340"/>
    </source>
</evidence>
<dbReference type="KEGG" id="eff:skT53_01020"/>
<feature type="domain" description="Endoribonuclease YicC-like N-terminal" evidence="6">
    <location>
        <begin position="2"/>
        <end position="156"/>
    </location>
</feature>